<sequence length="215" mass="24764">MSTFGGFQADLSFAPVIRRKTRMDSSILTVMNKIGEVLGFAAAGYQRLADVDAQVRDLRSKLQFLMAWIQMAEEGNRVNRDQLVRVWVTQVREVVCNAEDIVEEYCHEMLMSRPGLEAEARRRWWPFTVKEVPVRYSLSQRISDVLLQLDGIQNNSLLDMQNRVDGGVPIFDRPSIYSATSLEYHGSKRKPTGGIPRQFSKRFEDIYVWMSTRLP</sequence>
<dbReference type="Pfam" id="PF18052">
    <property type="entry name" value="Rx_N"/>
    <property type="match status" value="1"/>
</dbReference>
<keyword evidence="8" id="KW-1185">Reference proteome</keyword>
<keyword evidence="4" id="KW-0547">Nucleotide-binding</keyword>
<dbReference type="Gene3D" id="1.20.5.4130">
    <property type="match status" value="1"/>
</dbReference>
<keyword evidence="5" id="KW-0611">Plant defense</keyword>
<evidence type="ECO:0000256" key="2">
    <source>
        <dbReference type="ARBA" id="ARBA00022614"/>
    </source>
</evidence>
<feature type="domain" description="Disease resistance N-terminal" evidence="6">
    <location>
        <begin position="33"/>
        <end position="113"/>
    </location>
</feature>
<dbReference type="Proteomes" id="UP000324897">
    <property type="component" value="Unassembled WGS sequence"/>
</dbReference>
<protein>
    <recommendedName>
        <fullName evidence="6">Disease resistance N-terminal domain-containing protein</fullName>
    </recommendedName>
</protein>
<name>A0A5J9SNZ8_9POAL</name>
<reference evidence="7 8" key="1">
    <citation type="journal article" date="2019" name="Sci. Rep.">
        <title>A high-quality genome of Eragrostis curvula grass provides insights into Poaceae evolution and supports new strategies to enhance forage quality.</title>
        <authorList>
            <person name="Carballo J."/>
            <person name="Santos B.A.C.M."/>
            <person name="Zappacosta D."/>
            <person name="Garbus I."/>
            <person name="Selva J.P."/>
            <person name="Gallo C.A."/>
            <person name="Diaz A."/>
            <person name="Albertini E."/>
            <person name="Caccamo M."/>
            <person name="Echenique V."/>
        </authorList>
    </citation>
    <scope>NUCLEOTIDE SEQUENCE [LARGE SCALE GENOMIC DNA]</scope>
    <source>
        <strain evidence="8">cv. Victoria</strain>
        <tissue evidence="7">Leaf</tissue>
    </source>
</reference>
<feature type="non-terminal residue" evidence="7">
    <location>
        <position position="1"/>
    </location>
</feature>
<dbReference type="CDD" id="cd14798">
    <property type="entry name" value="RX-CC_like"/>
    <property type="match status" value="1"/>
</dbReference>
<evidence type="ECO:0000256" key="1">
    <source>
        <dbReference type="ARBA" id="ARBA00008894"/>
    </source>
</evidence>
<evidence type="ECO:0000313" key="8">
    <source>
        <dbReference type="Proteomes" id="UP000324897"/>
    </source>
</evidence>
<keyword evidence="2" id="KW-0433">Leucine-rich repeat</keyword>
<accession>A0A5J9SNZ8</accession>
<evidence type="ECO:0000256" key="5">
    <source>
        <dbReference type="ARBA" id="ARBA00022821"/>
    </source>
</evidence>
<dbReference type="InterPro" id="IPR038005">
    <property type="entry name" value="RX-like_CC"/>
</dbReference>
<proteinExistence type="inferred from homology"/>
<comment type="similarity">
    <text evidence="1">Belongs to the disease resistance NB-LRR family.</text>
</comment>
<evidence type="ECO:0000313" key="7">
    <source>
        <dbReference type="EMBL" id="TVU00695.1"/>
    </source>
</evidence>
<dbReference type="AlphaFoldDB" id="A0A5J9SNZ8"/>
<evidence type="ECO:0000256" key="3">
    <source>
        <dbReference type="ARBA" id="ARBA00022737"/>
    </source>
</evidence>
<dbReference type="EMBL" id="RWGY01000557">
    <property type="protein sequence ID" value="TVU00695.1"/>
    <property type="molecule type" value="Genomic_DNA"/>
</dbReference>
<dbReference type="GO" id="GO:0006952">
    <property type="term" value="P:defense response"/>
    <property type="evidence" value="ECO:0007669"/>
    <property type="project" value="UniProtKB-KW"/>
</dbReference>
<dbReference type="Gramene" id="TVU00695">
    <property type="protein sequence ID" value="TVU00695"/>
    <property type="gene ID" value="EJB05_53877"/>
</dbReference>
<comment type="caution">
    <text evidence="7">The sequence shown here is derived from an EMBL/GenBank/DDBJ whole genome shotgun (WGS) entry which is preliminary data.</text>
</comment>
<dbReference type="GO" id="GO:0000166">
    <property type="term" value="F:nucleotide binding"/>
    <property type="evidence" value="ECO:0007669"/>
    <property type="project" value="UniProtKB-KW"/>
</dbReference>
<keyword evidence="3" id="KW-0677">Repeat</keyword>
<dbReference type="InterPro" id="IPR041118">
    <property type="entry name" value="Rx_N"/>
</dbReference>
<evidence type="ECO:0000259" key="6">
    <source>
        <dbReference type="Pfam" id="PF18052"/>
    </source>
</evidence>
<organism evidence="7 8">
    <name type="scientific">Eragrostis curvula</name>
    <name type="common">weeping love grass</name>
    <dbReference type="NCBI Taxonomy" id="38414"/>
    <lineage>
        <taxon>Eukaryota</taxon>
        <taxon>Viridiplantae</taxon>
        <taxon>Streptophyta</taxon>
        <taxon>Embryophyta</taxon>
        <taxon>Tracheophyta</taxon>
        <taxon>Spermatophyta</taxon>
        <taxon>Magnoliopsida</taxon>
        <taxon>Liliopsida</taxon>
        <taxon>Poales</taxon>
        <taxon>Poaceae</taxon>
        <taxon>PACMAD clade</taxon>
        <taxon>Chloridoideae</taxon>
        <taxon>Eragrostideae</taxon>
        <taxon>Eragrostidinae</taxon>
        <taxon>Eragrostis</taxon>
    </lineage>
</organism>
<gene>
    <name evidence="7" type="ORF">EJB05_53877</name>
</gene>
<evidence type="ECO:0000256" key="4">
    <source>
        <dbReference type="ARBA" id="ARBA00022741"/>
    </source>
</evidence>